<gene>
    <name evidence="1" type="ORF">SporoS204_06445</name>
</gene>
<dbReference type="EMBL" id="CP015108">
    <property type="protein sequence ID" value="ARF13814.1"/>
    <property type="molecule type" value="Genomic_DNA"/>
</dbReference>
<reference evidence="1 2" key="1">
    <citation type="submission" date="2016-04" db="EMBL/GenBank/DDBJ databases">
        <title>Comparative Genomics and Epigenetics of Sporosarcina ureae.</title>
        <authorList>
            <person name="Oliver A.S."/>
            <person name="Cooper K.K."/>
        </authorList>
    </citation>
    <scope>NUCLEOTIDE SEQUENCE [LARGE SCALE GENOMIC DNA]</scope>
    <source>
        <strain evidence="1 2">S204</strain>
    </source>
</reference>
<dbReference type="SUPFAM" id="SSF82171">
    <property type="entry name" value="DPP6 N-terminal domain-like"/>
    <property type="match status" value="1"/>
</dbReference>
<dbReference type="RefSeq" id="WP_029054943.1">
    <property type="nucleotide sequence ID" value="NZ_CP015108.1"/>
</dbReference>
<sequence>MKKSLGFILSSIALLTAVCIVLGVLFNKDENKKQEGMSDIYAISTKNEIAYISYDKGQATINLDSQQKIVQLSVEKEIADIIFSEDGTYLAYVVRDKNLENHIRSDIHIIDLGSLVEEVIHTSDNLITEIAFDPKYPEKLFYLEASTYTNYSPIASKRPHDFDVYSFDLMQGVHTKHTDIKKYSMGSLQVSAEKNSVYVQTNDDTYNETAEEIFESKERIFEIPLETPDKMSVVSSPVQAEDVYDFILLPEQQCIIYQAVAGTGPNGIYEYELFTFNWKTYQTEQLTTLKESTSRPALGPDDKIYFMVDRKFGSREPDYHLYRMNQDGSGIEELDLNG</sequence>
<accession>A0ABM6JUI4</accession>
<dbReference type="Proteomes" id="UP000192486">
    <property type="component" value="Chromosome"/>
</dbReference>
<proteinExistence type="predicted"/>
<evidence type="ECO:0000313" key="1">
    <source>
        <dbReference type="EMBL" id="ARF13814.1"/>
    </source>
</evidence>
<keyword evidence="2" id="KW-1185">Reference proteome</keyword>
<organism evidence="1 2">
    <name type="scientific">Sporosarcina ureae</name>
    <dbReference type="NCBI Taxonomy" id="1571"/>
    <lineage>
        <taxon>Bacteria</taxon>
        <taxon>Bacillati</taxon>
        <taxon>Bacillota</taxon>
        <taxon>Bacilli</taxon>
        <taxon>Bacillales</taxon>
        <taxon>Caryophanaceae</taxon>
        <taxon>Sporosarcina</taxon>
    </lineage>
</organism>
<evidence type="ECO:0000313" key="2">
    <source>
        <dbReference type="Proteomes" id="UP000192486"/>
    </source>
</evidence>
<dbReference type="InterPro" id="IPR011042">
    <property type="entry name" value="6-blade_b-propeller_TolB-like"/>
</dbReference>
<dbReference type="Gene3D" id="2.120.10.30">
    <property type="entry name" value="TolB, C-terminal domain"/>
    <property type="match status" value="1"/>
</dbReference>
<name>A0ABM6JUI4_SPOUR</name>
<protein>
    <submittedName>
        <fullName evidence="1">Uncharacterized protein</fullName>
    </submittedName>
</protein>